<dbReference type="Pfam" id="PF04151">
    <property type="entry name" value="PPC"/>
    <property type="match status" value="1"/>
</dbReference>
<keyword evidence="3 5" id="KW-0378">Hydrolase</keyword>
<proteinExistence type="inferred from homology"/>
<dbReference type="RefSeq" id="WP_190468792.1">
    <property type="nucleotide sequence ID" value="NZ_JACJSG010000007.1"/>
</dbReference>
<gene>
    <name evidence="7" type="ORF">H6G83_06585</name>
</gene>
<dbReference type="Pfam" id="PF00648">
    <property type="entry name" value="Peptidase_C2"/>
    <property type="match status" value="1"/>
</dbReference>
<dbReference type="InterPro" id="IPR001300">
    <property type="entry name" value="Peptidase_C2_calpain_cat"/>
</dbReference>
<dbReference type="SMART" id="SM00230">
    <property type="entry name" value="CysPc"/>
    <property type="match status" value="1"/>
</dbReference>
<dbReference type="SUPFAM" id="SSF89260">
    <property type="entry name" value="Collagen-binding domain"/>
    <property type="match status" value="1"/>
</dbReference>
<organism evidence="7 8">
    <name type="scientific">Anabaena azotica FACHB-119</name>
    <dbReference type="NCBI Taxonomy" id="947527"/>
    <lineage>
        <taxon>Bacteria</taxon>
        <taxon>Bacillati</taxon>
        <taxon>Cyanobacteriota</taxon>
        <taxon>Cyanophyceae</taxon>
        <taxon>Nostocales</taxon>
        <taxon>Nostocaceae</taxon>
        <taxon>Anabaena</taxon>
        <taxon>Anabaena azotica</taxon>
    </lineage>
</organism>
<evidence type="ECO:0000313" key="8">
    <source>
        <dbReference type="Proteomes" id="UP000661112"/>
    </source>
</evidence>
<evidence type="ECO:0000256" key="4">
    <source>
        <dbReference type="ARBA" id="ARBA00022807"/>
    </source>
</evidence>
<evidence type="ECO:0000256" key="5">
    <source>
        <dbReference type="PROSITE-ProRule" id="PRU00239"/>
    </source>
</evidence>
<dbReference type="PANTHER" id="PTHR10183:SF379">
    <property type="entry name" value="CALPAIN-5"/>
    <property type="match status" value="1"/>
</dbReference>
<reference evidence="7 8" key="1">
    <citation type="journal article" date="2020" name="ISME J.">
        <title>Comparative genomics reveals insights into cyanobacterial evolution and habitat adaptation.</title>
        <authorList>
            <person name="Chen M.Y."/>
            <person name="Teng W.K."/>
            <person name="Zhao L."/>
            <person name="Hu C.X."/>
            <person name="Zhou Y.K."/>
            <person name="Han B.P."/>
            <person name="Song L.R."/>
            <person name="Shu W.S."/>
        </authorList>
    </citation>
    <scope>NUCLEOTIDE SEQUENCE [LARGE SCALE GENOMIC DNA]</scope>
    <source>
        <strain evidence="7 8">FACHB-119</strain>
    </source>
</reference>
<evidence type="ECO:0000256" key="2">
    <source>
        <dbReference type="ARBA" id="ARBA00022670"/>
    </source>
</evidence>
<keyword evidence="2 5" id="KW-0645">Protease</keyword>
<accession>A0ABR8CZB8</accession>
<keyword evidence="4 5" id="KW-0788">Thiol protease</keyword>
<dbReference type="SUPFAM" id="SSF54001">
    <property type="entry name" value="Cysteine proteinases"/>
    <property type="match status" value="1"/>
</dbReference>
<evidence type="ECO:0000256" key="3">
    <source>
        <dbReference type="ARBA" id="ARBA00022801"/>
    </source>
</evidence>
<dbReference type="PROSITE" id="PS50203">
    <property type="entry name" value="CALPAIN_CAT"/>
    <property type="match status" value="1"/>
</dbReference>
<dbReference type="PANTHER" id="PTHR10183">
    <property type="entry name" value="CALPAIN"/>
    <property type="match status" value="1"/>
</dbReference>
<feature type="active site" evidence="5">
    <location>
        <position position="556"/>
    </location>
</feature>
<comment type="similarity">
    <text evidence="1">Belongs to the peptidase C2 family.</text>
</comment>
<evidence type="ECO:0000313" key="7">
    <source>
        <dbReference type="EMBL" id="MBD2500289.1"/>
    </source>
</evidence>
<name>A0ABR8CZB8_9NOST</name>
<feature type="active site" evidence="5">
    <location>
        <position position="379"/>
    </location>
</feature>
<dbReference type="InterPro" id="IPR022684">
    <property type="entry name" value="Calpain_cysteine_protease"/>
</dbReference>
<feature type="domain" description="Calpain catalytic" evidence="6">
    <location>
        <begin position="369"/>
        <end position="559"/>
    </location>
</feature>
<dbReference type="Gene3D" id="2.60.40.10">
    <property type="entry name" value="Immunoglobulins"/>
    <property type="match status" value="1"/>
</dbReference>
<dbReference type="InterPro" id="IPR038765">
    <property type="entry name" value="Papain-like_cys_pep_sf"/>
</dbReference>
<dbReference type="InterPro" id="IPR013783">
    <property type="entry name" value="Ig-like_fold"/>
</dbReference>
<keyword evidence="8" id="KW-1185">Reference proteome</keyword>
<evidence type="ECO:0000259" key="6">
    <source>
        <dbReference type="PROSITE" id="PS50203"/>
    </source>
</evidence>
<protein>
    <submittedName>
        <fullName evidence="7">Pre-peptidase C-terminal domain-containing protein</fullName>
    </submittedName>
</protein>
<comment type="caution">
    <text evidence="7">The sequence shown here is derived from an EMBL/GenBank/DDBJ whole genome shotgun (WGS) entry which is preliminary data.</text>
</comment>
<feature type="active site" evidence="5">
    <location>
        <position position="535"/>
    </location>
</feature>
<dbReference type="Gene3D" id="2.60.120.380">
    <property type="match status" value="1"/>
</dbReference>
<dbReference type="Proteomes" id="UP000661112">
    <property type="component" value="Unassembled WGS sequence"/>
</dbReference>
<dbReference type="EMBL" id="JACJSG010000007">
    <property type="protein sequence ID" value="MBD2500289.1"/>
    <property type="molecule type" value="Genomic_DNA"/>
</dbReference>
<sequence length="591" mass="64063">MAVDNAGNTFSKSKNLTFDSKIQTFSDWIGASDSEDFYRFSLSSRSSLNIVVDGLSANADLQLIKDNNGNSSFDNGDVIASSTKSGNASESIVETLNAGNYFIRVYSKSGDSQYNLKFFQNFSPSSLDFQLNKDTLKATDTLAINSASISDNNGTDDLLKVDFRIKKPDGNYIDVADANVFTADSSNKNHASFSYSLSLKSLNLEAGKYTLEGKAYDESGASSNTVSRTFTVTKADTSPDWFSQNLSDQKIIKLARSLASDGKLSRQDMLDIFRDAQDNSAIDANEVQDMRALVTSSTPFKIEDHVKWLSTQVANGASVGMSANNFESNLVGRWFLGTVAPTSEYNGKQITYTEAKGNLFGSSNKARISDIDQGRLNNCTFLAALGSTFSRQSDDAGNASSSVIDSMIIDNGDDTYTVRFYSGTYYAPGEAQYVTVDRRIPTSISAQTNNGVIWVALVEKAYAQWREWRDGSPGYDLIGNGGTVASALSFVTGRQTTNYSIKKISFSTLETSLKAGKAIVTSRTGKDTSYIVGSHAYSVTNAYTSSNGQQRVIVRNPWGVDGKAKSGANDGFIDLSYQEFINSFNVGVSIS</sequence>
<dbReference type="Gene3D" id="3.90.70.10">
    <property type="entry name" value="Cysteine proteinases"/>
    <property type="match status" value="1"/>
</dbReference>
<evidence type="ECO:0000256" key="1">
    <source>
        <dbReference type="ARBA" id="ARBA00007623"/>
    </source>
</evidence>
<dbReference type="InterPro" id="IPR007280">
    <property type="entry name" value="Peptidase_C_arc/bac"/>
</dbReference>